<feature type="region of interest" description="Disordered" evidence="1">
    <location>
        <begin position="122"/>
        <end position="145"/>
    </location>
</feature>
<keyword evidence="3" id="KW-1185">Reference proteome</keyword>
<dbReference type="AlphaFoldDB" id="A0A5A5TGS1"/>
<protein>
    <submittedName>
        <fullName evidence="2">Uncharacterized protein</fullName>
    </submittedName>
</protein>
<reference evidence="2 3" key="1">
    <citation type="submission" date="2019-01" db="EMBL/GenBank/DDBJ databases">
        <title>Draft genome sequence of Dictyobacter sp. Uno17.</title>
        <authorList>
            <person name="Wang C.M."/>
            <person name="Zheng Y."/>
            <person name="Sakai Y."/>
            <person name="Abe K."/>
            <person name="Yokota A."/>
            <person name="Yabe S."/>
        </authorList>
    </citation>
    <scope>NUCLEOTIDE SEQUENCE [LARGE SCALE GENOMIC DNA]</scope>
    <source>
        <strain evidence="2 3">Uno17</strain>
    </source>
</reference>
<evidence type="ECO:0000313" key="3">
    <source>
        <dbReference type="Proteomes" id="UP000322530"/>
    </source>
</evidence>
<gene>
    <name evidence="2" type="ORF">KDI_37180</name>
</gene>
<proteinExistence type="predicted"/>
<evidence type="ECO:0000313" key="2">
    <source>
        <dbReference type="EMBL" id="GCF10154.1"/>
    </source>
</evidence>
<dbReference type="Proteomes" id="UP000322530">
    <property type="component" value="Unassembled WGS sequence"/>
</dbReference>
<comment type="caution">
    <text evidence="2">The sequence shown here is derived from an EMBL/GenBank/DDBJ whole genome shotgun (WGS) entry which is preliminary data.</text>
</comment>
<name>A0A5A5TGS1_9CHLR</name>
<accession>A0A5A5TGS1</accession>
<organism evidence="2 3">
    <name type="scientific">Dictyobacter arantiisoli</name>
    <dbReference type="NCBI Taxonomy" id="2014874"/>
    <lineage>
        <taxon>Bacteria</taxon>
        <taxon>Bacillati</taxon>
        <taxon>Chloroflexota</taxon>
        <taxon>Ktedonobacteria</taxon>
        <taxon>Ktedonobacterales</taxon>
        <taxon>Dictyobacteraceae</taxon>
        <taxon>Dictyobacter</taxon>
    </lineage>
</organism>
<feature type="compositionally biased region" description="Low complexity" evidence="1">
    <location>
        <begin position="12"/>
        <end position="24"/>
    </location>
</feature>
<feature type="region of interest" description="Disordered" evidence="1">
    <location>
        <begin position="1"/>
        <end position="43"/>
    </location>
</feature>
<feature type="compositionally biased region" description="Basic and acidic residues" evidence="1">
    <location>
        <begin position="125"/>
        <end position="134"/>
    </location>
</feature>
<evidence type="ECO:0000256" key="1">
    <source>
        <dbReference type="SAM" id="MobiDB-lite"/>
    </source>
</evidence>
<feature type="compositionally biased region" description="Polar residues" evidence="1">
    <location>
        <begin position="30"/>
        <end position="41"/>
    </location>
</feature>
<sequence length="319" mass="38787">MRFLGHRESLQSSASTADADVSDSAWERNQLATSSTSAEVTEQTEDMVSLPEEDLDDDFWQFLSEGFPSTEDMVSLPEEDLNDDFWQFLSEGFPSTEDMVSLPEEDLDDDFWQFLSERFPSTEPTVHDASRDQAEVSQTSQQRWRERMKNDLEYRERARKYQREYNRDRYKNEPDYRERLLEHKRERYKNESDYRERARKYQREYNRERYKNDPEYRERRLQYERESGANWKLQEKWLDVATKIHELTEQVETTEQTIFDQRPAWNDRLEHSSKHLMDTMQTTFYHPNDSLEERLARQRLEQSREQRLKDLKTHLAEEP</sequence>
<dbReference type="EMBL" id="BIXY01000061">
    <property type="protein sequence ID" value="GCF10154.1"/>
    <property type="molecule type" value="Genomic_DNA"/>
</dbReference>